<keyword evidence="1" id="KW-0472">Membrane</keyword>
<dbReference type="Pfam" id="PF16079">
    <property type="entry name" value="Phage_holin_5_2"/>
    <property type="match status" value="1"/>
</dbReference>
<dbReference type="RefSeq" id="WP_126809184.1">
    <property type="nucleotide sequence ID" value="NZ_NGKA01000010.1"/>
</dbReference>
<evidence type="ECO:0000256" key="1">
    <source>
        <dbReference type="SAM" id="Phobius"/>
    </source>
</evidence>
<feature type="transmembrane region" description="Helical" evidence="1">
    <location>
        <begin position="6"/>
        <end position="23"/>
    </location>
</feature>
<dbReference type="EMBL" id="NGKA01000010">
    <property type="protein sequence ID" value="RSU11560.1"/>
    <property type="molecule type" value="Genomic_DNA"/>
</dbReference>
<organism evidence="2 3">
    <name type="scientific">Vagococcus elongatus</name>
    <dbReference type="NCBI Taxonomy" id="180344"/>
    <lineage>
        <taxon>Bacteria</taxon>
        <taxon>Bacillati</taxon>
        <taxon>Bacillota</taxon>
        <taxon>Bacilli</taxon>
        <taxon>Lactobacillales</taxon>
        <taxon>Enterococcaceae</taxon>
        <taxon>Vagococcus</taxon>
    </lineage>
</organism>
<keyword evidence="3" id="KW-1185">Reference proteome</keyword>
<accession>A0A430AU33</accession>
<evidence type="ECO:0008006" key="4">
    <source>
        <dbReference type="Google" id="ProtNLM"/>
    </source>
</evidence>
<evidence type="ECO:0000313" key="3">
    <source>
        <dbReference type="Proteomes" id="UP000287605"/>
    </source>
</evidence>
<gene>
    <name evidence="2" type="ORF">CBF29_07720</name>
</gene>
<keyword evidence="1" id="KW-1133">Transmembrane helix</keyword>
<proteinExistence type="predicted"/>
<comment type="caution">
    <text evidence="2">The sequence shown here is derived from an EMBL/GenBank/DDBJ whole genome shotgun (WGS) entry which is preliminary data.</text>
</comment>
<dbReference type="Proteomes" id="UP000287605">
    <property type="component" value="Unassembled WGS sequence"/>
</dbReference>
<name>A0A430AU33_9ENTE</name>
<evidence type="ECO:0000313" key="2">
    <source>
        <dbReference type="EMBL" id="RSU11560.1"/>
    </source>
</evidence>
<protein>
    <recommendedName>
        <fullName evidence="4">Holin</fullName>
    </recommendedName>
</protein>
<sequence>MEFENYIILMSFLGSLVVGFVIKHTAIFHKLANDFIPLIVAVVGSVVACLTQGVNVESIIFGAISGLASTGAHQAFTRFINRNNEEEQL</sequence>
<dbReference type="InterPro" id="IPR032111">
    <property type="entry name" value="Clostridium_phage_holin"/>
</dbReference>
<keyword evidence="1" id="KW-0812">Transmembrane</keyword>
<reference evidence="2 3" key="1">
    <citation type="submission" date="2017-05" db="EMBL/GenBank/DDBJ databases">
        <title>Vagococcus spp. assemblies.</title>
        <authorList>
            <person name="Gulvik C.A."/>
        </authorList>
    </citation>
    <scope>NUCLEOTIDE SEQUENCE [LARGE SCALE GENOMIC DNA]</scope>
    <source>
        <strain evidence="2 3">CCUG 51432</strain>
    </source>
</reference>
<feature type="transmembrane region" description="Helical" evidence="1">
    <location>
        <begin position="35"/>
        <end position="53"/>
    </location>
</feature>
<dbReference type="OrthoDB" id="1929673at2"/>
<dbReference type="AlphaFoldDB" id="A0A430AU33"/>